<dbReference type="Proteomes" id="UP000664521">
    <property type="component" value="Unassembled WGS sequence"/>
</dbReference>
<sequence>MRKILTTTAQLSYTKLKTSKQPTLDTMGHHAHILVVPVDSVKPIGSIDSIVKPA</sequence>
<gene>
    <name evidence="1" type="ORF">HETSPECPRED_010612</name>
</gene>
<protein>
    <submittedName>
        <fullName evidence="1">Uncharacterized protein</fullName>
    </submittedName>
</protein>
<feature type="non-terminal residue" evidence="1">
    <location>
        <position position="54"/>
    </location>
</feature>
<reference evidence="1" key="1">
    <citation type="submission" date="2021-03" db="EMBL/GenBank/DDBJ databases">
        <authorList>
            <person name="Tagirdzhanova G."/>
        </authorList>
    </citation>
    <scope>NUCLEOTIDE SEQUENCE</scope>
</reference>
<dbReference type="AlphaFoldDB" id="A0A8H3IZP5"/>
<organism evidence="1 2">
    <name type="scientific">Heterodermia speciosa</name>
    <dbReference type="NCBI Taxonomy" id="116794"/>
    <lineage>
        <taxon>Eukaryota</taxon>
        <taxon>Fungi</taxon>
        <taxon>Dikarya</taxon>
        <taxon>Ascomycota</taxon>
        <taxon>Pezizomycotina</taxon>
        <taxon>Lecanoromycetes</taxon>
        <taxon>OSLEUM clade</taxon>
        <taxon>Lecanoromycetidae</taxon>
        <taxon>Caliciales</taxon>
        <taxon>Physciaceae</taxon>
        <taxon>Heterodermia</taxon>
    </lineage>
</organism>
<name>A0A8H3IZP5_9LECA</name>
<dbReference type="EMBL" id="CAJPDS010000099">
    <property type="protein sequence ID" value="CAF9937265.1"/>
    <property type="molecule type" value="Genomic_DNA"/>
</dbReference>
<evidence type="ECO:0000313" key="1">
    <source>
        <dbReference type="EMBL" id="CAF9937265.1"/>
    </source>
</evidence>
<accession>A0A8H3IZP5</accession>
<evidence type="ECO:0000313" key="2">
    <source>
        <dbReference type="Proteomes" id="UP000664521"/>
    </source>
</evidence>
<comment type="caution">
    <text evidence="1">The sequence shown here is derived from an EMBL/GenBank/DDBJ whole genome shotgun (WGS) entry which is preliminary data.</text>
</comment>
<proteinExistence type="predicted"/>
<keyword evidence="2" id="KW-1185">Reference proteome</keyword>